<organism evidence="1 2">
    <name type="scientific">Candidatus Woesebacteria bacterium RBG_16_34_12</name>
    <dbReference type="NCBI Taxonomy" id="1802480"/>
    <lineage>
        <taxon>Bacteria</taxon>
        <taxon>Candidatus Woeseibacteriota</taxon>
    </lineage>
</organism>
<dbReference type="Proteomes" id="UP000177053">
    <property type="component" value="Unassembled WGS sequence"/>
</dbReference>
<reference evidence="1 2" key="1">
    <citation type="journal article" date="2016" name="Nat. Commun.">
        <title>Thousands of microbial genomes shed light on interconnected biogeochemical processes in an aquifer system.</title>
        <authorList>
            <person name="Anantharaman K."/>
            <person name="Brown C.T."/>
            <person name="Hug L.A."/>
            <person name="Sharon I."/>
            <person name="Castelle C.J."/>
            <person name="Probst A.J."/>
            <person name="Thomas B.C."/>
            <person name="Singh A."/>
            <person name="Wilkins M.J."/>
            <person name="Karaoz U."/>
            <person name="Brodie E.L."/>
            <person name="Williams K.H."/>
            <person name="Hubbard S.S."/>
            <person name="Banfield J.F."/>
        </authorList>
    </citation>
    <scope>NUCLEOTIDE SEQUENCE [LARGE SCALE GENOMIC DNA]</scope>
</reference>
<dbReference type="SUPFAM" id="SSF158446">
    <property type="entry name" value="IVS-encoded protein-like"/>
    <property type="match status" value="1"/>
</dbReference>
<evidence type="ECO:0008006" key="3">
    <source>
        <dbReference type="Google" id="ProtNLM"/>
    </source>
</evidence>
<dbReference type="PANTHER" id="PTHR38471:SF2">
    <property type="entry name" value="FOUR HELIX BUNDLE PROTEIN"/>
    <property type="match status" value="1"/>
</dbReference>
<evidence type="ECO:0000313" key="1">
    <source>
        <dbReference type="EMBL" id="OGM10992.1"/>
    </source>
</evidence>
<name>A0A1F7X7D1_9BACT</name>
<dbReference type="Gene3D" id="1.20.1440.60">
    <property type="entry name" value="23S rRNA-intervening sequence"/>
    <property type="match status" value="1"/>
</dbReference>
<dbReference type="EMBL" id="MGFS01000027">
    <property type="protein sequence ID" value="OGM10992.1"/>
    <property type="molecule type" value="Genomic_DNA"/>
</dbReference>
<dbReference type="AlphaFoldDB" id="A0A1F7X7D1"/>
<evidence type="ECO:0000313" key="2">
    <source>
        <dbReference type="Proteomes" id="UP000177053"/>
    </source>
</evidence>
<dbReference type="Pfam" id="PF05635">
    <property type="entry name" value="23S_rRNA_IVP"/>
    <property type="match status" value="1"/>
</dbReference>
<accession>A0A1F7X7D1</accession>
<dbReference type="InterPro" id="IPR036583">
    <property type="entry name" value="23S_rRNA_IVS_sf"/>
</dbReference>
<dbReference type="NCBIfam" id="TIGR02436">
    <property type="entry name" value="four helix bundle protein"/>
    <property type="match status" value="1"/>
</dbReference>
<dbReference type="CDD" id="cd16377">
    <property type="entry name" value="23S_rRNA_IVP_like"/>
    <property type="match status" value="1"/>
</dbReference>
<dbReference type="PANTHER" id="PTHR38471">
    <property type="entry name" value="FOUR HELIX BUNDLE PROTEIN"/>
    <property type="match status" value="1"/>
</dbReference>
<comment type="caution">
    <text evidence="1">The sequence shown here is derived from an EMBL/GenBank/DDBJ whole genome shotgun (WGS) entry which is preliminary data.</text>
</comment>
<protein>
    <recommendedName>
        <fullName evidence="3">Four helix bundle protein</fullName>
    </recommendedName>
</protein>
<proteinExistence type="predicted"/>
<sequence>MNFKFENLEIYQKSLDFIEIIFTKTNKWPTIYLFNPTDQLKRAALSTALNIAEGSSRTRIEFKRFLSIARGSCFECIPLIEIAFREKLISTKTKEEWYNHCVSLAKMLSKLKSSL</sequence>
<gene>
    <name evidence="1" type="ORF">A2Z22_03950</name>
</gene>
<dbReference type="InterPro" id="IPR012657">
    <property type="entry name" value="23S_rRNA-intervening_sequence"/>
</dbReference>